<feature type="domain" description="HNH nuclease" evidence="1">
    <location>
        <begin position="38"/>
        <end position="82"/>
    </location>
</feature>
<dbReference type="GO" id="GO:0004519">
    <property type="term" value="F:endonuclease activity"/>
    <property type="evidence" value="ECO:0007669"/>
    <property type="project" value="UniProtKB-KW"/>
</dbReference>
<reference evidence="2" key="1">
    <citation type="submission" date="2021-11" db="EMBL/GenBank/DDBJ databases">
        <authorList>
            <person name="Han K."/>
            <person name="Zhu Y."/>
            <person name="Tong Y."/>
        </authorList>
    </citation>
    <scope>NUCLEOTIDE SEQUENCE</scope>
</reference>
<evidence type="ECO:0000259" key="1">
    <source>
        <dbReference type="Pfam" id="PF13392"/>
    </source>
</evidence>
<evidence type="ECO:0000313" key="2">
    <source>
        <dbReference type="EMBL" id="UFX84379.1"/>
    </source>
</evidence>
<organism evidence="2 3">
    <name type="scientific">Klebsiella phage BUCT86</name>
    <dbReference type="NCBI Taxonomy" id="2900302"/>
    <lineage>
        <taxon>Viruses</taxon>
        <taxon>Duplodnaviria</taxon>
        <taxon>Heunggongvirae</taxon>
        <taxon>Uroviricota</taxon>
        <taxon>Caudoviricetes</taxon>
        <taxon>Autographivirales</taxon>
        <taxon>Autoscriptoviridae</taxon>
        <taxon>Slopekvirinae</taxon>
        <taxon>Drulisvirus</taxon>
        <taxon>Drulisvirus BUCT86</taxon>
    </lineage>
</organism>
<accession>A0AAE8YGH1</accession>
<protein>
    <submittedName>
        <fullName evidence="2">HNH endonuclease</fullName>
    </submittedName>
</protein>
<dbReference type="InterPro" id="IPR003615">
    <property type="entry name" value="HNH_nuc"/>
</dbReference>
<keyword evidence="2" id="KW-0540">Nuclease</keyword>
<dbReference type="SUPFAM" id="SSF54060">
    <property type="entry name" value="His-Me finger endonucleases"/>
    <property type="match status" value="1"/>
</dbReference>
<sequence length="155" mass="17358">MTKLQSECVDHGYAGDKGGYGITTKRYPDGSRLVYRIHRKVMADKLGLDLADLAGKVVMHTCDNPRCINPDHLELGTHKANQSDKVSKGRQAKGEVHGRSVLKDSDVAFIRKHYRKHDREFSAPALARRFGVHSSTVYSVLYGWNWGGYDNIVEG</sequence>
<name>A0AAE8YGH1_9CAUD</name>
<dbReference type="Gene3D" id="3.90.75.10">
    <property type="entry name" value="Homing Intron 3 (I-ppo) Encoded Endonuclease, Chain A"/>
    <property type="match status" value="1"/>
</dbReference>
<dbReference type="InterPro" id="IPR044925">
    <property type="entry name" value="His-Me_finger_sf"/>
</dbReference>
<keyword evidence="2" id="KW-0378">Hydrolase</keyword>
<dbReference type="Pfam" id="PF13392">
    <property type="entry name" value="HNH_3"/>
    <property type="match status" value="1"/>
</dbReference>
<dbReference type="InterPro" id="IPR044930">
    <property type="entry name" value="Homing_endonuclease_His-Me"/>
</dbReference>
<keyword evidence="2" id="KW-0255">Endonuclease</keyword>
<evidence type="ECO:0000313" key="3">
    <source>
        <dbReference type="Proteomes" id="UP000828295"/>
    </source>
</evidence>
<dbReference type="EMBL" id="OL474125">
    <property type="protein sequence ID" value="UFX84379.1"/>
    <property type="molecule type" value="Genomic_DNA"/>
</dbReference>
<keyword evidence="3" id="KW-1185">Reference proteome</keyword>
<proteinExistence type="predicted"/>
<dbReference type="Proteomes" id="UP000828295">
    <property type="component" value="Segment"/>
</dbReference>